<sequence length="236" mass="27771">MTSRQSLSRGNTKNKQTNQPYIPDYKKREGTGIRSEVDRSIHAEKLFCRFHRSEVDRSIHAEKLFCRFHRSEVDRSIHAEKLFCRFHRSEVDRSIHAEKLFCRFHRSEVDRSIHAEKLSVDSTDQKLIGLFTLRNFCRFHRSEVDRSIHAEKLFCRFHRSEIDRSIHAEKLFCRFHRSEVDSSSFPSPHDKNLLEVSNDTQIPIITFLAMTGKKSCVRESQLDSHGSVKELKGLKL</sequence>
<feature type="region of interest" description="Disordered" evidence="1">
    <location>
        <begin position="1"/>
        <end position="29"/>
    </location>
</feature>
<evidence type="ECO:0000313" key="2">
    <source>
        <dbReference type="EMBL" id="KAK3757897.1"/>
    </source>
</evidence>
<reference evidence="2" key="1">
    <citation type="journal article" date="2023" name="G3 (Bethesda)">
        <title>A reference genome for the long-term kleptoplast-retaining sea slug Elysia crispata morphotype clarki.</title>
        <authorList>
            <person name="Eastman K.E."/>
            <person name="Pendleton A.L."/>
            <person name="Shaikh M.A."/>
            <person name="Suttiyut T."/>
            <person name="Ogas R."/>
            <person name="Tomko P."/>
            <person name="Gavelis G."/>
            <person name="Widhalm J.R."/>
            <person name="Wisecaver J.H."/>
        </authorList>
    </citation>
    <scope>NUCLEOTIDE SEQUENCE</scope>
    <source>
        <strain evidence="2">ECLA1</strain>
    </source>
</reference>
<keyword evidence="3" id="KW-1185">Reference proteome</keyword>
<dbReference type="EMBL" id="JAWDGP010005313">
    <property type="protein sequence ID" value="KAK3757897.1"/>
    <property type="molecule type" value="Genomic_DNA"/>
</dbReference>
<feature type="compositionally biased region" description="Polar residues" evidence="1">
    <location>
        <begin position="1"/>
        <end position="20"/>
    </location>
</feature>
<organism evidence="2 3">
    <name type="scientific">Elysia crispata</name>
    <name type="common">lettuce slug</name>
    <dbReference type="NCBI Taxonomy" id="231223"/>
    <lineage>
        <taxon>Eukaryota</taxon>
        <taxon>Metazoa</taxon>
        <taxon>Spiralia</taxon>
        <taxon>Lophotrochozoa</taxon>
        <taxon>Mollusca</taxon>
        <taxon>Gastropoda</taxon>
        <taxon>Heterobranchia</taxon>
        <taxon>Euthyneura</taxon>
        <taxon>Panpulmonata</taxon>
        <taxon>Sacoglossa</taxon>
        <taxon>Placobranchoidea</taxon>
        <taxon>Plakobranchidae</taxon>
        <taxon>Elysia</taxon>
    </lineage>
</organism>
<proteinExistence type="predicted"/>
<dbReference type="AlphaFoldDB" id="A0AAE0YVN6"/>
<dbReference type="Proteomes" id="UP001283361">
    <property type="component" value="Unassembled WGS sequence"/>
</dbReference>
<gene>
    <name evidence="2" type="ORF">RRG08_065287</name>
</gene>
<evidence type="ECO:0000313" key="3">
    <source>
        <dbReference type="Proteomes" id="UP001283361"/>
    </source>
</evidence>
<accession>A0AAE0YVN6</accession>
<protein>
    <submittedName>
        <fullName evidence="2">Uncharacterized protein</fullName>
    </submittedName>
</protein>
<comment type="caution">
    <text evidence="2">The sequence shown here is derived from an EMBL/GenBank/DDBJ whole genome shotgun (WGS) entry which is preliminary data.</text>
</comment>
<evidence type="ECO:0000256" key="1">
    <source>
        <dbReference type="SAM" id="MobiDB-lite"/>
    </source>
</evidence>
<name>A0AAE0YVN6_9GAST</name>